<gene>
    <name evidence="1" type="ORF">ALC56_15313</name>
</gene>
<reference evidence="1 2" key="1">
    <citation type="submission" date="2016-03" db="EMBL/GenBank/DDBJ databases">
        <title>Trachymyrmex septentrionalis WGS genome.</title>
        <authorList>
            <person name="Nygaard S."/>
            <person name="Hu H."/>
            <person name="Boomsma J."/>
            <person name="Zhang G."/>
        </authorList>
    </citation>
    <scope>NUCLEOTIDE SEQUENCE [LARGE SCALE GENOMIC DNA]</scope>
    <source>
        <strain evidence="1">Tsep2-gDNA-1</strain>
        <tissue evidence="1">Whole body</tissue>
    </source>
</reference>
<name>A0A195EQD2_9HYME</name>
<organism evidence="1 2">
    <name type="scientific">Trachymyrmex septentrionalis</name>
    <dbReference type="NCBI Taxonomy" id="34720"/>
    <lineage>
        <taxon>Eukaryota</taxon>
        <taxon>Metazoa</taxon>
        <taxon>Ecdysozoa</taxon>
        <taxon>Arthropoda</taxon>
        <taxon>Hexapoda</taxon>
        <taxon>Insecta</taxon>
        <taxon>Pterygota</taxon>
        <taxon>Neoptera</taxon>
        <taxon>Endopterygota</taxon>
        <taxon>Hymenoptera</taxon>
        <taxon>Apocrita</taxon>
        <taxon>Aculeata</taxon>
        <taxon>Formicoidea</taxon>
        <taxon>Formicidae</taxon>
        <taxon>Myrmicinae</taxon>
        <taxon>Trachymyrmex</taxon>
    </lineage>
</organism>
<evidence type="ECO:0000313" key="1">
    <source>
        <dbReference type="EMBL" id="KYN30386.1"/>
    </source>
</evidence>
<keyword evidence="2" id="KW-1185">Reference proteome</keyword>
<dbReference type="Proteomes" id="UP000078541">
    <property type="component" value="Unassembled WGS sequence"/>
</dbReference>
<proteinExistence type="predicted"/>
<accession>A0A195EQD2</accession>
<protein>
    <submittedName>
        <fullName evidence="1">Uncharacterized protein</fullName>
    </submittedName>
</protein>
<dbReference type="AlphaFoldDB" id="A0A195EQD2"/>
<dbReference type="EMBL" id="KQ982026">
    <property type="protein sequence ID" value="KYN30386.1"/>
    <property type="molecule type" value="Genomic_DNA"/>
</dbReference>
<evidence type="ECO:0000313" key="2">
    <source>
        <dbReference type="Proteomes" id="UP000078541"/>
    </source>
</evidence>
<sequence>ILTRLLALTLTAYKFLKIRIVVGPTPHIEIAIGDTRGNRIILPYAWMAFIEKWVDIQRLVQSSTPSKVMIVNLVIELVKIRDVGNVKLSLIEKCLYMKLSTILFMLELEQCVKHIFRFVSIYINIISDKFKYFVIHLRQNCINNNSDAIDTLRRIATIKFIH</sequence>
<feature type="non-terminal residue" evidence="1">
    <location>
        <position position="1"/>
    </location>
</feature>